<sequence length="141" mass="14986">MPLHPADDERRVLEPWTRRHVAAQGLASRPDRVGVYRGRLELRGGRAAAARTCTTADDHGERVVVTTPGLASIRLAESAIAEQGCGLGTLRPPGGPGSNSAAVTRPVRVFRATFCGHTPCLDGVSEHTIRSLVSVDEEEIG</sequence>
<dbReference type="Proteomes" id="UP000006281">
    <property type="component" value="Chromosome"/>
</dbReference>
<evidence type="ECO:0000313" key="2">
    <source>
        <dbReference type="Proteomes" id="UP000006281"/>
    </source>
</evidence>
<reference evidence="1 2" key="1">
    <citation type="journal article" date="2012" name="BMC Genomics">
        <title>Complete genome sequence of Saccharothrix espanaensis DSM 44229T and comparison to the other completely sequenced Pseudonocardiaceae.</title>
        <authorList>
            <person name="Strobel T."/>
            <person name="Al-Dilaimi A."/>
            <person name="Blom J."/>
            <person name="Gessner A."/>
            <person name="Kalinowski J."/>
            <person name="Luzhetska M."/>
            <person name="Puhler A."/>
            <person name="Szczepanowski R."/>
            <person name="Bechthold A."/>
            <person name="Ruckert C."/>
        </authorList>
    </citation>
    <scope>NUCLEOTIDE SEQUENCE [LARGE SCALE GENOMIC DNA]</scope>
    <source>
        <strain evidence="2">ATCC 51144 / DSM 44229 / JCM 9112 / NBRC 15066 / NRRL 15764</strain>
    </source>
</reference>
<dbReference type="STRING" id="1179773.BN6_54050"/>
<organism evidence="1 2">
    <name type="scientific">Saccharothrix espanaensis (strain ATCC 51144 / DSM 44229 / JCM 9112 / NBRC 15066 / NRRL 15764)</name>
    <dbReference type="NCBI Taxonomy" id="1179773"/>
    <lineage>
        <taxon>Bacteria</taxon>
        <taxon>Bacillati</taxon>
        <taxon>Actinomycetota</taxon>
        <taxon>Actinomycetes</taxon>
        <taxon>Pseudonocardiales</taxon>
        <taxon>Pseudonocardiaceae</taxon>
        <taxon>Saccharothrix</taxon>
    </lineage>
</organism>
<dbReference type="HOGENOM" id="CLU_1823929_0_0_11"/>
<accession>K0K6Z6</accession>
<name>K0K6Z6_SACES</name>
<dbReference type="AlphaFoldDB" id="K0K6Z6"/>
<dbReference type="KEGG" id="sesp:BN6_54050"/>
<evidence type="ECO:0000313" key="1">
    <source>
        <dbReference type="EMBL" id="CCH32664.1"/>
    </source>
</evidence>
<protein>
    <submittedName>
        <fullName evidence="1">Uncharacterized protein</fullName>
    </submittedName>
</protein>
<keyword evidence="2" id="KW-1185">Reference proteome</keyword>
<proteinExistence type="predicted"/>
<dbReference type="EMBL" id="HE804045">
    <property type="protein sequence ID" value="CCH32664.1"/>
    <property type="molecule type" value="Genomic_DNA"/>
</dbReference>
<gene>
    <name evidence="1" type="ordered locus">BN6_54050</name>
</gene>